<dbReference type="HOGENOM" id="CLU_139144_2_1_11"/>
<dbReference type="InterPro" id="IPR027396">
    <property type="entry name" value="DsrEFH-like"/>
</dbReference>
<dbReference type="AlphaFoldDB" id="C7R047"/>
<accession>C7R047</accession>
<evidence type="ECO:0000313" key="2">
    <source>
        <dbReference type="Proteomes" id="UP000000628"/>
    </source>
</evidence>
<dbReference type="eggNOG" id="COG2044">
    <property type="taxonomic scope" value="Bacteria"/>
</dbReference>
<proteinExistence type="predicted"/>
<dbReference type="KEGG" id="jde:Jden_0441"/>
<evidence type="ECO:0000313" key="1">
    <source>
        <dbReference type="EMBL" id="ACV08106.1"/>
    </source>
</evidence>
<gene>
    <name evidence="1" type="ordered locus">Jden_0441</name>
</gene>
<dbReference type="SUPFAM" id="SSF75169">
    <property type="entry name" value="DsrEFH-like"/>
    <property type="match status" value="1"/>
</dbReference>
<protein>
    <submittedName>
        <fullName evidence="1">Uncharacterized protein</fullName>
    </submittedName>
</protein>
<dbReference type="OrthoDB" id="3476440at2"/>
<dbReference type="STRING" id="471856.Jden_0441"/>
<dbReference type="Pfam" id="PF02635">
    <property type="entry name" value="DsrE"/>
    <property type="match status" value="1"/>
</dbReference>
<dbReference type="RefSeq" id="WP_015770735.1">
    <property type="nucleotide sequence ID" value="NC_013174.1"/>
</dbReference>
<dbReference type="Gene3D" id="3.40.1260.10">
    <property type="entry name" value="DsrEFH-like"/>
    <property type="match status" value="1"/>
</dbReference>
<dbReference type="InterPro" id="IPR003787">
    <property type="entry name" value="Sulphur_relay_DsrE/F-like"/>
</dbReference>
<reference evidence="1 2" key="1">
    <citation type="journal article" date="2009" name="Stand. Genomic Sci.">
        <title>Complete genome sequence of Jonesia denitrificans type strain (Prevot 55134).</title>
        <authorList>
            <person name="Pukall R."/>
            <person name="Gehrich-Schroter G."/>
            <person name="Lapidus A."/>
            <person name="Nolan M."/>
            <person name="Glavina Del Rio T."/>
            <person name="Lucas S."/>
            <person name="Chen F."/>
            <person name="Tice H."/>
            <person name="Pitluck S."/>
            <person name="Cheng J.F."/>
            <person name="Copeland A."/>
            <person name="Saunders E."/>
            <person name="Brettin T."/>
            <person name="Detter J.C."/>
            <person name="Bruce D."/>
            <person name="Goodwin L."/>
            <person name="Pati A."/>
            <person name="Ivanova N."/>
            <person name="Mavromatis K."/>
            <person name="Ovchinnikova G."/>
            <person name="Chen A."/>
            <person name="Palaniappan K."/>
            <person name="Land M."/>
            <person name="Hauser L."/>
            <person name="Chang Y.J."/>
            <person name="Jeffries C.D."/>
            <person name="Chain P."/>
            <person name="Goker M."/>
            <person name="Bristow J."/>
            <person name="Eisen J.A."/>
            <person name="Markowitz V."/>
            <person name="Hugenholtz P."/>
            <person name="Kyrpides N.C."/>
            <person name="Klenk H.P."/>
            <person name="Han C."/>
        </authorList>
    </citation>
    <scope>NUCLEOTIDE SEQUENCE [LARGE SCALE GENOMIC DNA]</scope>
    <source>
        <strain evidence="2">ATCC 14870 / DSM 20603 / BCRC 15368 / CIP 55.134 / JCM 11481 / NBRC 15587 / NCTC 10816 / Prevot 55134</strain>
    </source>
</reference>
<dbReference type="EMBL" id="CP001706">
    <property type="protein sequence ID" value="ACV08106.1"/>
    <property type="molecule type" value="Genomic_DNA"/>
</dbReference>
<dbReference type="Proteomes" id="UP000000628">
    <property type="component" value="Chromosome"/>
</dbReference>
<organism evidence="1 2">
    <name type="scientific">Jonesia denitrificans (strain ATCC 14870 / DSM 20603 / BCRC 15368 / CIP 55.134 / JCM 11481 / NBRC 15587 / NCTC 10816 / Prevot 55134)</name>
    <name type="common">Listeria denitrificans</name>
    <dbReference type="NCBI Taxonomy" id="471856"/>
    <lineage>
        <taxon>Bacteria</taxon>
        <taxon>Bacillati</taxon>
        <taxon>Actinomycetota</taxon>
        <taxon>Actinomycetes</taxon>
        <taxon>Micrococcales</taxon>
        <taxon>Jonesiaceae</taxon>
        <taxon>Jonesia</taxon>
    </lineage>
</organism>
<keyword evidence="2" id="KW-1185">Reference proteome</keyword>
<name>C7R047_JONDD</name>
<sequence>MSSLTIQLTAGARDPERAAQAVTVAAAAVVSGVEVSLWLSGDAVSFATVDGGGVVFPPAYSPWAELGPLLFDAAQVSVCVQSLSTHGVDAADLAPGVRVAGAASLVSEIIAPDTRVLVY</sequence>